<evidence type="ECO:0000313" key="2">
    <source>
        <dbReference type="Proteomes" id="UP000054359"/>
    </source>
</evidence>
<feature type="non-terminal residue" evidence="1">
    <location>
        <position position="80"/>
    </location>
</feature>
<reference evidence="1 2" key="1">
    <citation type="submission" date="2013-11" db="EMBL/GenBank/DDBJ databases">
        <title>Genome sequencing of Stegodyphus mimosarum.</title>
        <authorList>
            <person name="Bechsgaard J."/>
        </authorList>
    </citation>
    <scope>NUCLEOTIDE SEQUENCE [LARGE SCALE GENOMIC DNA]</scope>
</reference>
<keyword evidence="2" id="KW-1185">Reference proteome</keyword>
<sequence length="80" mass="8806">MRNNRRLTPSTFHAVLPSFGSQQVCGTCLHPYHVTLTAAVGHDSGLVVLPHATLPRTRLKQCSQGLVSRWGVFCLHSELL</sequence>
<dbReference type="EMBL" id="KK122505">
    <property type="protein sequence ID" value="KFM82843.1"/>
    <property type="molecule type" value="Genomic_DNA"/>
</dbReference>
<evidence type="ECO:0000313" key="1">
    <source>
        <dbReference type="EMBL" id="KFM82843.1"/>
    </source>
</evidence>
<name>A0A087UZQ4_STEMI</name>
<accession>A0A087UZQ4</accession>
<protein>
    <submittedName>
        <fullName evidence="1">Uncharacterized protein</fullName>
    </submittedName>
</protein>
<organism evidence="1 2">
    <name type="scientific">Stegodyphus mimosarum</name>
    <name type="common">African social velvet spider</name>
    <dbReference type="NCBI Taxonomy" id="407821"/>
    <lineage>
        <taxon>Eukaryota</taxon>
        <taxon>Metazoa</taxon>
        <taxon>Ecdysozoa</taxon>
        <taxon>Arthropoda</taxon>
        <taxon>Chelicerata</taxon>
        <taxon>Arachnida</taxon>
        <taxon>Araneae</taxon>
        <taxon>Araneomorphae</taxon>
        <taxon>Entelegynae</taxon>
        <taxon>Eresoidea</taxon>
        <taxon>Eresidae</taxon>
        <taxon>Stegodyphus</taxon>
    </lineage>
</organism>
<gene>
    <name evidence="1" type="ORF">X975_07559</name>
</gene>
<dbReference type="Proteomes" id="UP000054359">
    <property type="component" value="Unassembled WGS sequence"/>
</dbReference>
<proteinExistence type="predicted"/>
<dbReference type="AlphaFoldDB" id="A0A087UZQ4"/>